<protein>
    <submittedName>
        <fullName evidence="1">Uncharacterized protein</fullName>
    </submittedName>
</protein>
<proteinExistence type="predicted"/>
<gene>
    <name evidence="1" type="ORF">PCORN_01825</name>
</gene>
<reference evidence="1 2" key="1">
    <citation type="journal article" date="2014" name="Int. J. Syst. Evol. Microbiol.">
        <title>Listeria floridensis sp. nov., Listeria aquatica sp. nov., Listeria cornellensis sp. nov., Listeria riparia sp. nov. and Listeria grandensis sp. nov., from agricultural and natural environments.</title>
        <authorList>
            <person name="den Bakker H.C."/>
            <person name="Warchocki S."/>
            <person name="Wright E.M."/>
            <person name="Allred A.F."/>
            <person name="Ahlstrom C."/>
            <person name="Manuel C.S."/>
            <person name="Stasiewicz M.J."/>
            <person name="Burrell A."/>
            <person name="Roof S."/>
            <person name="Strawn L."/>
            <person name="Fortes E.D."/>
            <person name="Nightingale K.K."/>
            <person name="Kephart D."/>
            <person name="Wiedmann M."/>
        </authorList>
    </citation>
    <scope>NUCLEOTIDE SEQUENCE [LARGE SCALE GENOMIC DNA]</scope>
    <source>
        <strain evidence="2">FSL F6-969</strain>
    </source>
</reference>
<dbReference type="EMBL" id="AODE01000004">
    <property type="protein sequence ID" value="EUJ32671.1"/>
    <property type="molecule type" value="Genomic_DNA"/>
</dbReference>
<dbReference type="AlphaFoldDB" id="W7CA82"/>
<organism evidence="1 2">
    <name type="scientific">Listeria cornellensis FSL F6-0969</name>
    <dbReference type="NCBI Taxonomy" id="1265820"/>
    <lineage>
        <taxon>Bacteria</taxon>
        <taxon>Bacillati</taxon>
        <taxon>Bacillota</taxon>
        <taxon>Bacilli</taxon>
        <taxon>Bacillales</taxon>
        <taxon>Listeriaceae</taxon>
        <taxon>Listeria</taxon>
    </lineage>
</organism>
<accession>W7CA82</accession>
<evidence type="ECO:0000313" key="2">
    <source>
        <dbReference type="Proteomes" id="UP000019254"/>
    </source>
</evidence>
<sequence>MTPLAGREMMTGVFVCSENWTSASLACLVPTPARITGFFAELIRSAARAMVSVAISGLLCW</sequence>
<comment type="caution">
    <text evidence="1">The sequence shown here is derived from an EMBL/GenBank/DDBJ whole genome shotgun (WGS) entry which is preliminary data.</text>
</comment>
<keyword evidence="2" id="KW-1185">Reference proteome</keyword>
<evidence type="ECO:0000313" key="1">
    <source>
        <dbReference type="EMBL" id="EUJ32671.1"/>
    </source>
</evidence>
<dbReference type="Proteomes" id="UP000019254">
    <property type="component" value="Unassembled WGS sequence"/>
</dbReference>
<name>W7CA82_9LIST</name>